<keyword evidence="3" id="KW-1185">Reference proteome</keyword>
<dbReference type="Gene3D" id="3.40.50.720">
    <property type="entry name" value="NAD(P)-binding Rossmann-like Domain"/>
    <property type="match status" value="1"/>
</dbReference>
<feature type="domain" description="NAD-dependent epimerase/dehydratase" evidence="1">
    <location>
        <begin position="4"/>
        <end position="81"/>
    </location>
</feature>
<evidence type="ECO:0000259" key="1">
    <source>
        <dbReference type="Pfam" id="PF01370"/>
    </source>
</evidence>
<accession>A0AAV5KAB5</accession>
<dbReference type="Proteomes" id="UP001054252">
    <property type="component" value="Unassembled WGS sequence"/>
</dbReference>
<dbReference type="PANTHER" id="PTHR11092">
    <property type="entry name" value="SUGAR NUCLEOTIDE EPIMERASE RELATED"/>
    <property type="match status" value="1"/>
</dbReference>
<gene>
    <name evidence="2" type="ORF">SLEP1_g31069</name>
</gene>
<evidence type="ECO:0000313" key="2">
    <source>
        <dbReference type="EMBL" id="GKV21041.1"/>
    </source>
</evidence>
<sequence>MIVSVTGATGFIGRRLVQRLHADDHSVRVLTRLRSKAELIFPVKDFPGVIIAEEAEWKDCIQGSNAVVNLAGMPISTRWSAEVCCGGFLLLGYPLFC</sequence>
<evidence type="ECO:0000313" key="3">
    <source>
        <dbReference type="Proteomes" id="UP001054252"/>
    </source>
</evidence>
<dbReference type="PANTHER" id="PTHR11092:SF0">
    <property type="entry name" value="EPIMERASE FAMILY PROTEIN SDR39U1"/>
    <property type="match status" value="1"/>
</dbReference>
<comment type="caution">
    <text evidence="2">The sequence shown here is derived from an EMBL/GenBank/DDBJ whole genome shotgun (WGS) entry which is preliminary data.</text>
</comment>
<protein>
    <recommendedName>
        <fullName evidence="1">NAD-dependent epimerase/dehydratase domain-containing protein</fullName>
    </recommendedName>
</protein>
<proteinExistence type="predicted"/>
<reference evidence="2 3" key="1">
    <citation type="journal article" date="2021" name="Commun. Biol.">
        <title>The genome of Shorea leprosula (Dipterocarpaceae) highlights the ecological relevance of drought in aseasonal tropical rainforests.</title>
        <authorList>
            <person name="Ng K.K.S."/>
            <person name="Kobayashi M.J."/>
            <person name="Fawcett J.A."/>
            <person name="Hatakeyama M."/>
            <person name="Paape T."/>
            <person name="Ng C.H."/>
            <person name="Ang C.C."/>
            <person name="Tnah L.H."/>
            <person name="Lee C.T."/>
            <person name="Nishiyama T."/>
            <person name="Sese J."/>
            <person name="O'Brien M.J."/>
            <person name="Copetti D."/>
            <person name="Mohd Noor M.I."/>
            <person name="Ong R.C."/>
            <person name="Putra M."/>
            <person name="Sireger I.Z."/>
            <person name="Indrioko S."/>
            <person name="Kosugi Y."/>
            <person name="Izuno A."/>
            <person name="Isagi Y."/>
            <person name="Lee S.L."/>
            <person name="Shimizu K.K."/>
        </authorList>
    </citation>
    <scope>NUCLEOTIDE SEQUENCE [LARGE SCALE GENOMIC DNA]</scope>
    <source>
        <strain evidence="2">214</strain>
    </source>
</reference>
<dbReference type="InterPro" id="IPR036291">
    <property type="entry name" value="NAD(P)-bd_dom_sf"/>
</dbReference>
<organism evidence="2 3">
    <name type="scientific">Rubroshorea leprosula</name>
    <dbReference type="NCBI Taxonomy" id="152421"/>
    <lineage>
        <taxon>Eukaryota</taxon>
        <taxon>Viridiplantae</taxon>
        <taxon>Streptophyta</taxon>
        <taxon>Embryophyta</taxon>
        <taxon>Tracheophyta</taxon>
        <taxon>Spermatophyta</taxon>
        <taxon>Magnoliopsida</taxon>
        <taxon>eudicotyledons</taxon>
        <taxon>Gunneridae</taxon>
        <taxon>Pentapetalae</taxon>
        <taxon>rosids</taxon>
        <taxon>malvids</taxon>
        <taxon>Malvales</taxon>
        <taxon>Dipterocarpaceae</taxon>
        <taxon>Rubroshorea</taxon>
    </lineage>
</organism>
<dbReference type="InterPro" id="IPR001509">
    <property type="entry name" value="Epimerase_deHydtase"/>
</dbReference>
<dbReference type="AlphaFoldDB" id="A0AAV5KAB5"/>
<dbReference type="EMBL" id="BPVZ01000056">
    <property type="protein sequence ID" value="GKV21041.1"/>
    <property type="molecule type" value="Genomic_DNA"/>
</dbReference>
<name>A0AAV5KAB5_9ROSI</name>
<dbReference type="Pfam" id="PF01370">
    <property type="entry name" value="Epimerase"/>
    <property type="match status" value="1"/>
</dbReference>
<dbReference type="SUPFAM" id="SSF51735">
    <property type="entry name" value="NAD(P)-binding Rossmann-fold domains"/>
    <property type="match status" value="1"/>
</dbReference>